<sequence length="62" mass="7026">MQRNVIIELMSMIAGFFGGIVISYIFGWSLLFGMLVTVSLGVFGDWLYGRKARGREAHSRRN</sequence>
<reference evidence="7" key="1">
    <citation type="submission" date="2015-08" db="EMBL/GenBank/DDBJ databases">
        <authorList>
            <person name="Varghese N."/>
        </authorList>
    </citation>
    <scope>NUCLEOTIDE SEQUENCE [LARGE SCALE GENOMIC DNA]</scope>
    <source>
        <strain evidence="7">DSM 23407</strain>
    </source>
</reference>
<keyword evidence="4 5" id="KW-0472">Membrane</keyword>
<dbReference type="RefSeq" id="WP_055455571.1">
    <property type="nucleotide sequence ID" value="NZ_CYHE01000005.1"/>
</dbReference>
<proteinExistence type="predicted"/>
<comment type="subcellular location">
    <subcellularLocation>
        <location evidence="1">Cell membrane</location>
        <topology evidence="1">Multi-pass membrane protein</topology>
    </subcellularLocation>
</comment>
<dbReference type="GO" id="GO:0005886">
    <property type="term" value="C:plasma membrane"/>
    <property type="evidence" value="ECO:0007669"/>
    <property type="project" value="UniProtKB-SubCell"/>
</dbReference>
<dbReference type="SUPFAM" id="SSF90123">
    <property type="entry name" value="ABC transporter transmembrane region"/>
    <property type="match status" value="1"/>
</dbReference>
<organism evidence="6 7">
    <name type="scientific">Pannonibacter indicus</name>
    <dbReference type="NCBI Taxonomy" id="466044"/>
    <lineage>
        <taxon>Bacteria</taxon>
        <taxon>Pseudomonadati</taxon>
        <taxon>Pseudomonadota</taxon>
        <taxon>Alphaproteobacteria</taxon>
        <taxon>Hyphomicrobiales</taxon>
        <taxon>Stappiaceae</taxon>
        <taxon>Pannonibacter</taxon>
    </lineage>
</organism>
<dbReference type="GO" id="GO:0005524">
    <property type="term" value="F:ATP binding"/>
    <property type="evidence" value="ECO:0007669"/>
    <property type="project" value="InterPro"/>
</dbReference>
<keyword evidence="2 5" id="KW-0812">Transmembrane</keyword>
<feature type="transmembrane region" description="Helical" evidence="5">
    <location>
        <begin position="31"/>
        <end position="48"/>
    </location>
</feature>
<keyword evidence="7" id="KW-1185">Reference proteome</keyword>
<evidence type="ECO:0000256" key="4">
    <source>
        <dbReference type="ARBA" id="ARBA00023136"/>
    </source>
</evidence>
<dbReference type="EMBL" id="CYHE01000005">
    <property type="protein sequence ID" value="CUA96136.1"/>
    <property type="molecule type" value="Genomic_DNA"/>
</dbReference>
<gene>
    <name evidence="6" type="ORF">Ga0061067_10544</name>
</gene>
<feature type="transmembrane region" description="Helical" evidence="5">
    <location>
        <begin position="5"/>
        <end position="25"/>
    </location>
</feature>
<dbReference type="AlphaFoldDB" id="A0A0K6HZ92"/>
<evidence type="ECO:0000256" key="1">
    <source>
        <dbReference type="ARBA" id="ARBA00004651"/>
    </source>
</evidence>
<evidence type="ECO:0000256" key="3">
    <source>
        <dbReference type="ARBA" id="ARBA00022989"/>
    </source>
</evidence>
<evidence type="ECO:0000256" key="2">
    <source>
        <dbReference type="ARBA" id="ARBA00022692"/>
    </source>
</evidence>
<keyword evidence="3 5" id="KW-1133">Transmembrane helix</keyword>
<protein>
    <submittedName>
        <fullName evidence="6">Uncharacterized protein</fullName>
    </submittedName>
</protein>
<name>A0A0K6HZ92_9HYPH</name>
<dbReference type="InterPro" id="IPR036640">
    <property type="entry name" value="ABC1_TM_sf"/>
</dbReference>
<evidence type="ECO:0000256" key="5">
    <source>
        <dbReference type="SAM" id="Phobius"/>
    </source>
</evidence>
<evidence type="ECO:0000313" key="7">
    <source>
        <dbReference type="Proteomes" id="UP000183900"/>
    </source>
</evidence>
<dbReference type="Proteomes" id="UP000183900">
    <property type="component" value="Unassembled WGS sequence"/>
</dbReference>
<accession>A0A0K6HZ92</accession>
<dbReference type="OrthoDB" id="9904448at2"/>
<evidence type="ECO:0000313" key="6">
    <source>
        <dbReference type="EMBL" id="CUA96136.1"/>
    </source>
</evidence>